<evidence type="ECO:0000256" key="1">
    <source>
        <dbReference type="ARBA" id="ARBA00001974"/>
    </source>
</evidence>
<dbReference type="InterPro" id="IPR045170">
    <property type="entry name" value="MTOX"/>
</dbReference>
<keyword evidence="7" id="KW-1185">Reference proteome</keyword>
<evidence type="ECO:0000259" key="5">
    <source>
        <dbReference type="Pfam" id="PF01266"/>
    </source>
</evidence>
<organism evidence="6 7">
    <name type="scientific">Nakamurella leprariae</name>
    <dbReference type="NCBI Taxonomy" id="2803911"/>
    <lineage>
        <taxon>Bacteria</taxon>
        <taxon>Bacillati</taxon>
        <taxon>Actinomycetota</taxon>
        <taxon>Actinomycetes</taxon>
        <taxon>Nakamurellales</taxon>
        <taxon>Nakamurellaceae</taxon>
        <taxon>Nakamurella</taxon>
    </lineage>
</organism>
<evidence type="ECO:0000313" key="7">
    <source>
        <dbReference type="Proteomes" id="UP000663792"/>
    </source>
</evidence>
<name>A0A938YGV9_9ACTN</name>
<dbReference type="SUPFAM" id="SSF54373">
    <property type="entry name" value="FAD-linked reductases, C-terminal domain"/>
    <property type="match status" value="1"/>
</dbReference>
<evidence type="ECO:0000256" key="3">
    <source>
        <dbReference type="ARBA" id="ARBA00022827"/>
    </source>
</evidence>
<dbReference type="Pfam" id="PF01266">
    <property type="entry name" value="DAO"/>
    <property type="match status" value="1"/>
</dbReference>
<comment type="cofactor">
    <cofactor evidence="1">
        <name>FAD</name>
        <dbReference type="ChEBI" id="CHEBI:57692"/>
    </cofactor>
</comment>
<dbReference type="RefSeq" id="WP_205262227.1">
    <property type="nucleotide sequence ID" value="NZ_JAERWK010000025.1"/>
</dbReference>
<dbReference type="GO" id="GO:0008115">
    <property type="term" value="F:sarcosine oxidase activity"/>
    <property type="evidence" value="ECO:0007669"/>
    <property type="project" value="TreeGrafter"/>
</dbReference>
<evidence type="ECO:0000256" key="4">
    <source>
        <dbReference type="ARBA" id="ARBA00023002"/>
    </source>
</evidence>
<dbReference type="Proteomes" id="UP000663792">
    <property type="component" value="Unassembled WGS sequence"/>
</dbReference>
<comment type="caution">
    <text evidence="6">The sequence shown here is derived from an EMBL/GenBank/DDBJ whole genome shotgun (WGS) entry which is preliminary data.</text>
</comment>
<dbReference type="EMBL" id="JAERWK010000025">
    <property type="protein sequence ID" value="MBM9469281.1"/>
    <property type="molecule type" value="Genomic_DNA"/>
</dbReference>
<evidence type="ECO:0000256" key="2">
    <source>
        <dbReference type="ARBA" id="ARBA00022630"/>
    </source>
</evidence>
<keyword evidence="2" id="KW-0285">Flavoprotein</keyword>
<dbReference type="PANTHER" id="PTHR10961">
    <property type="entry name" value="PEROXISOMAL SARCOSINE OXIDASE"/>
    <property type="match status" value="1"/>
</dbReference>
<keyword evidence="3" id="KW-0274">FAD</keyword>
<dbReference type="InterPro" id="IPR006076">
    <property type="entry name" value="FAD-dep_OxRdtase"/>
</dbReference>
<gene>
    <name evidence="6" type="ORF">JL106_18495</name>
</gene>
<dbReference type="AlphaFoldDB" id="A0A938YGV9"/>
<dbReference type="GO" id="GO:0050660">
    <property type="term" value="F:flavin adenine dinucleotide binding"/>
    <property type="evidence" value="ECO:0007669"/>
    <property type="project" value="InterPro"/>
</dbReference>
<protein>
    <submittedName>
        <fullName evidence="6">FAD-dependent oxidoreductase</fullName>
    </submittedName>
</protein>
<reference evidence="6" key="1">
    <citation type="submission" date="2021-01" db="EMBL/GenBank/DDBJ databases">
        <title>YIM 132084 draft genome.</title>
        <authorList>
            <person name="An D."/>
        </authorList>
    </citation>
    <scope>NUCLEOTIDE SEQUENCE</scope>
    <source>
        <strain evidence="6">YIM 132084</strain>
    </source>
</reference>
<dbReference type="PANTHER" id="PTHR10961:SF7">
    <property type="entry name" value="FAD DEPENDENT OXIDOREDUCTASE DOMAIN-CONTAINING PROTEIN"/>
    <property type="match status" value="1"/>
</dbReference>
<proteinExistence type="predicted"/>
<evidence type="ECO:0000313" key="6">
    <source>
        <dbReference type="EMBL" id="MBM9469281.1"/>
    </source>
</evidence>
<dbReference type="Gene3D" id="3.50.50.60">
    <property type="entry name" value="FAD/NAD(P)-binding domain"/>
    <property type="match status" value="1"/>
</dbReference>
<keyword evidence="4" id="KW-0560">Oxidoreductase</keyword>
<feature type="domain" description="FAD dependent oxidoreductase" evidence="5">
    <location>
        <begin position="8"/>
        <end position="353"/>
    </location>
</feature>
<dbReference type="SUPFAM" id="SSF51905">
    <property type="entry name" value="FAD/NAD(P)-binding domain"/>
    <property type="match status" value="1"/>
</dbReference>
<dbReference type="Gene3D" id="3.30.9.10">
    <property type="entry name" value="D-Amino Acid Oxidase, subunit A, domain 2"/>
    <property type="match status" value="1"/>
</dbReference>
<dbReference type="InterPro" id="IPR036188">
    <property type="entry name" value="FAD/NAD-bd_sf"/>
</dbReference>
<accession>A0A938YGV9</accession>
<sequence>MSRSNADHVVVVGGGAMGSAAAWRLAGHGYRVTLLEQFGPGHDRGASHGSSRIFRHGYADPRYVDLAVRAAGLWRALERSSGTRLLRWTGAVDHGDPQSVLDIARVLRSRGVEHDILSPAAAARRWPGLRFDTVALHHPAAGGVDADASVGALQQEAARLGAVVRHSTPVVSVRRSGSGVRVQLADERIDADQVVLAGGAWSPRLAASLLPEGLPPLVTTQEQPAHFLARPGQAPTDEWPAFLHHPGLEYDGPGIYGLGAVEGVKVGEHGTGPVVDPDHRIPVDPARLTRLQEYVATWLPGVQPATAAPMSCLYTTSGDHNFIIDRQGPITVAAGFSGHGFKFTPVIGELIAGLVGGDRVPAGIGVIRSEEISAARELFSLSRPALSRVG</sequence>